<name>A0A2T8KI39_9POAL</name>
<dbReference type="Proteomes" id="UP000243499">
    <property type="component" value="Chromosome 3"/>
</dbReference>
<organism evidence="1">
    <name type="scientific">Panicum hallii</name>
    <dbReference type="NCBI Taxonomy" id="206008"/>
    <lineage>
        <taxon>Eukaryota</taxon>
        <taxon>Viridiplantae</taxon>
        <taxon>Streptophyta</taxon>
        <taxon>Embryophyta</taxon>
        <taxon>Tracheophyta</taxon>
        <taxon>Spermatophyta</taxon>
        <taxon>Magnoliopsida</taxon>
        <taxon>Liliopsida</taxon>
        <taxon>Poales</taxon>
        <taxon>Poaceae</taxon>
        <taxon>PACMAD clade</taxon>
        <taxon>Panicoideae</taxon>
        <taxon>Panicodae</taxon>
        <taxon>Paniceae</taxon>
        <taxon>Panicinae</taxon>
        <taxon>Panicum</taxon>
        <taxon>Panicum sect. Panicum</taxon>
    </lineage>
</organism>
<proteinExistence type="predicted"/>
<dbReference type="AlphaFoldDB" id="A0A2T8KI39"/>
<protein>
    <submittedName>
        <fullName evidence="1">Uncharacterized protein</fullName>
    </submittedName>
</protein>
<dbReference type="EMBL" id="CM008048">
    <property type="protein sequence ID" value="PVH61836.1"/>
    <property type="molecule type" value="Genomic_DNA"/>
</dbReference>
<accession>A0A2T8KI39</accession>
<reference evidence="1" key="1">
    <citation type="submission" date="2018-04" db="EMBL/GenBank/DDBJ databases">
        <title>WGS assembly of Panicum hallii.</title>
        <authorList>
            <person name="Lovell J."/>
            <person name="Jenkins J."/>
            <person name="Lowry D."/>
            <person name="Mamidi S."/>
            <person name="Sreedasyam A."/>
            <person name="Weng X."/>
            <person name="Barry K."/>
            <person name="Bonette J."/>
            <person name="Campitelli B."/>
            <person name="Daum C."/>
            <person name="Gordon S."/>
            <person name="Gould B."/>
            <person name="Lipzen A."/>
            <person name="Macqueen A."/>
            <person name="Palacio-Mejia J."/>
            <person name="Plott C."/>
            <person name="Shakirov E."/>
            <person name="Shu S."/>
            <person name="Yoshinaga Y."/>
            <person name="Zane M."/>
            <person name="Rokhsar D."/>
            <person name="Grimwood J."/>
            <person name="Schmutz J."/>
            <person name="Juenger T."/>
        </authorList>
    </citation>
    <scope>NUCLEOTIDE SEQUENCE [LARGE SCALE GENOMIC DNA]</scope>
    <source>
        <strain evidence="1">FIL2</strain>
    </source>
</reference>
<gene>
    <name evidence="1" type="ORF">PAHAL_3G137700</name>
</gene>
<evidence type="ECO:0000313" key="1">
    <source>
        <dbReference type="EMBL" id="PVH61836.1"/>
    </source>
</evidence>
<sequence>MAAGCCCCRRRCPKMLHGSPVVYRTRINHCWCNPMTYWCESEVSGGIPRKDAGAVWVFGRCSAGVPGTCSAEFPIGVPSAGARAWVPALHRAADERAVDCMLSKTGQAARCDGSMIWYGHLAEQIDRPTTTNSCHKQLRIGGVAHCNSELCHYPWIWMNDAWVLNVGGTGRQCCFAELGLSPTSRRALLRSICNGLHVQEWVDALVNMCSLS</sequence>
<dbReference type="Gramene" id="PVH61836">
    <property type="protein sequence ID" value="PVH61836"/>
    <property type="gene ID" value="PAHAL_3G137700"/>
</dbReference>